<sequence length="718" mass="80381">MARMIKPSEGTRDVSSGGCNSLNLNHLLLASLGGLAAGAAAFVGESFLRRRRTHQGACMGNKDQKIAPLIGRKDSSRRSNLERFSYYVARQLGFEDPNECPQLCKLANAYLMKTKGYNENVYEYLVNEAEADSLYIHLLEEFERCILTYFAFNWTQSSNLISQILSDESDQKVPKLKDFVMAATRKQRFERVTKDLKVKRVFSTLVEEMKAINISSSGGSGEPHCTEVMSPVAHNKRSPVLLFMGGGMGAGKSTVLKDILQEPFWSEAGGDAVVIEADAFKETDVIYRALSSRGHHDDMLQTAELVHQSSTDAASSLLVTALNEGRDVIMDGTLAWAPFLEQTITMARNVHKHRYRMGVGYKVSEDGTTTEEYWRQETEQNGKQQNLKPYRIELVGVVCDAYLAVVRGIRRALMVKRAVRVRSQLQSHKSFANAFPKYCKLVDNARLYCTNAVAGPPQLIAWKSGNSNLLVDPEEIECLRRVHQSSTDAASSLLVTALNEGRDVIMDGTLAWAPFLEQTITMARNVHKHRYRMGVGYKVSEDGTTTEEYWRQETEQNGKQQNLKPYRIELVGVVCDAYLAVVRGIRRALMVKRAVRVRSQLQSHKSFANAFPKYCKLVDNARLYCTNAVAGPPQLIAWKSGNSNLLVDPEEIECLRRVSNLNPDAESINELYTDPNVLSKPGSVWNDIVLAPSRPKLQKQLTDAIRKIEKAQATQFSC</sequence>
<dbReference type="Gene3D" id="3.40.50.300">
    <property type="entry name" value="P-loop containing nucleotide triphosphate hydrolases"/>
    <property type="match status" value="2"/>
</dbReference>
<keyword evidence="6" id="KW-1185">Reference proteome</keyword>
<dbReference type="PANTHER" id="PTHR31153:SF1">
    <property type="entry name" value="CALMODULIN CALCIUM-DEPENDENT NAD KINASE"/>
    <property type="match status" value="1"/>
</dbReference>
<gene>
    <name evidence="5" type="ORF">DY000_02044344</name>
</gene>
<dbReference type="InterPro" id="IPR027417">
    <property type="entry name" value="P-loop_NTPase"/>
</dbReference>
<dbReference type="InterPro" id="IPR010488">
    <property type="entry name" value="Zeta_toxin_domain"/>
</dbReference>
<dbReference type="Proteomes" id="UP000266723">
    <property type="component" value="Unassembled WGS sequence"/>
</dbReference>
<dbReference type="Pfam" id="PF06414">
    <property type="entry name" value="Zeta_toxin"/>
    <property type="match status" value="1"/>
</dbReference>
<evidence type="ECO:0000313" key="5">
    <source>
        <dbReference type="EMBL" id="KAF3611182.1"/>
    </source>
</evidence>
<organism evidence="5 6">
    <name type="scientific">Brassica cretica</name>
    <name type="common">Mustard</name>
    <dbReference type="NCBI Taxonomy" id="69181"/>
    <lineage>
        <taxon>Eukaryota</taxon>
        <taxon>Viridiplantae</taxon>
        <taxon>Streptophyta</taxon>
        <taxon>Embryophyta</taxon>
        <taxon>Tracheophyta</taxon>
        <taxon>Spermatophyta</taxon>
        <taxon>Magnoliopsida</taxon>
        <taxon>eudicotyledons</taxon>
        <taxon>Gunneridae</taxon>
        <taxon>Pentapetalae</taxon>
        <taxon>rosids</taxon>
        <taxon>malvids</taxon>
        <taxon>Brassicales</taxon>
        <taxon>Brassicaceae</taxon>
        <taxon>Brassiceae</taxon>
        <taxon>Brassica</taxon>
    </lineage>
</organism>
<evidence type="ECO:0000256" key="3">
    <source>
        <dbReference type="SAM" id="Phobius"/>
    </source>
</evidence>
<feature type="transmembrane region" description="Helical" evidence="3">
    <location>
        <begin position="24"/>
        <end position="44"/>
    </location>
</feature>
<comment type="caution">
    <text evidence="5">The sequence shown here is derived from an EMBL/GenBank/DDBJ whole genome shotgun (WGS) entry which is preliminary data.</text>
</comment>
<keyword evidence="1" id="KW-0547">Nucleotide-binding</keyword>
<name>A0ABQ7F5Z0_BRACR</name>
<keyword evidence="3" id="KW-1133">Transmembrane helix</keyword>
<keyword evidence="3" id="KW-0812">Transmembrane</keyword>
<evidence type="ECO:0000256" key="2">
    <source>
        <dbReference type="ARBA" id="ARBA00022840"/>
    </source>
</evidence>
<evidence type="ECO:0000256" key="1">
    <source>
        <dbReference type="ARBA" id="ARBA00022741"/>
    </source>
</evidence>
<protein>
    <recommendedName>
        <fullName evidence="4">Zeta toxin domain-containing protein</fullName>
    </recommendedName>
</protein>
<keyword evidence="2" id="KW-0067">ATP-binding</keyword>
<keyword evidence="3" id="KW-0472">Membrane</keyword>
<accession>A0ABQ7F5Z0</accession>
<reference evidence="5 6" key="1">
    <citation type="journal article" date="2020" name="BMC Genomics">
        <title>Intraspecific diversification of the crop wild relative Brassica cretica Lam. using demographic model selection.</title>
        <authorList>
            <person name="Kioukis A."/>
            <person name="Michalopoulou V.A."/>
            <person name="Briers L."/>
            <person name="Pirintsos S."/>
            <person name="Studholme D.J."/>
            <person name="Pavlidis P."/>
            <person name="Sarris P.F."/>
        </authorList>
    </citation>
    <scope>NUCLEOTIDE SEQUENCE [LARGE SCALE GENOMIC DNA]</scope>
    <source>
        <strain evidence="6">cv. PFS-1207/04</strain>
    </source>
</reference>
<dbReference type="SUPFAM" id="SSF52540">
    <property type="entry name" value="P-loop containing nucleoside triphosphate hydrolases"/>
    <property type="match status" value="1"/>
</dbReference>
<proteinExistence type="predicted"/>
<dbReference type="EMBL" id="QGKV02000297">
    <property type="protein sequence ID" value="KAF3611182.1"/>
    <property type="molecule type" value="Genomic_DNA"/>
</dbReference>
<dbReference type="InterPro" id="IPR044802">
    <property type="entry name" value="NADKc-like"/>
</dbReference>
<evidence type="ECO:0000313" key="6">
    <source>
        <dbReference type="Proteomes" id="UP000266723"/>
    </source>
</evidence>
<feature type="domain" description="Zeta toxin" evidence="4">
    <location>
        <begin position="234"/>
        <end position="347"/>
    </location>
</feature>
<dbReference type="PANTHER" id="PTHR31153">
    <property type="entry name" value="CALMODULIN CALCIUM-DEPENDENT NAD KINASE"/>
    <property type="match status" value="1"/>
</dbReference>
<evidence type="ECO:0000259" key="4">
    <source>
        <dbReference type="Pfam" id="PF06414"/>
    </source>
</evidence>